<evidence type="ECO:0000256" key="3">
    <source>
        <dbReference type="ARBA" id="ARBA00023295"/>
    </source>
</evidence>
<evidence type="ECO:0000259" key="6">
    <source>
        <dbReference type="Pfam" id="PF02837"/>
    </source>
</evidence>
<evidence type="ECO:0000259" key="5">
    <source>
        <dbReference type="Pfam" id="PF02836"/>
    </source>
</evidence>
<feature type="domain" description="Glycoside hydrolase family 2 immunoglobulin-like beta-sandwich" evidence="4">
    <location>
        <begin position="197"/>
        <end position="300"/>
    </location>
</feature>
<evidence type="ECO:0000259" key="7">
    <source>
        <dbReference type="Pfam" id="PF16355"/>
    </source>
</evidence>
<dbReference type="Pfam" id="PF02836">
    <property type="entry name" value="Glyco_hydro_2_C"/>
    <property type="match status" value="1"/>
</dbReference>
<dbReference type="PRINTS" id="PR00132">
    <property type="entry name" value="GLHYDRLASE2"/>
</dbReference>
<dbReference type="InterPro" id="IPR008964">
    <property type="entry name" value="Invasin/intimin_cell_adhesion"/>
</dbReference>
<dbReference type="InterPro" id="IPR032311">
    <property type="entry name" value="DUF4982"/>
</dbReference>
<dbReference type="EMBL" id="JBHUOZ010000003">
    <property type="protein sequence ID" value="MFD2920182.1"/>
    <property type="molecule type" value="Genomic_DNA"/>
</dbReference>
<dbReference type="Pfam" id="PF00703">
    <property type="entry name" value="Glyco_hydro_2"/>
    <property type="match status" value="1"/>
</dbReference>
<dbReference type="GO" id="GO:0016787">
    <property type="term" value="F:hydrolase activity"/>
    <property type="evidence" value="ECO:0007669"/>
    <property type="project" value="UniProtKB-KW"/>
</dbReference>
<dbReference type="InterPro" id="IPR023232">
    <property type="entry name" value="Glyco_hydro_2_AS"/>
</dbReference>
<dbReference type="InterPro" id="IPR017853">
    <property type="entry name" value="GH"/>
</dbReference>
<reference evidence="10" key="1">
    <citation type="journal article" date="2019" name="Int. J. Syst. Evol. Microbiol.">
        <title>The Global Catalogue of Microorganisms (GCM) 10K type strain sequencing project: providing services to taxonomists for standard genome sequencing and annotation.</title>
        <authorList>
            <consortium name="The Broad Institute Genomics Platform"/>
            <consortium name="The Broad Institute Genome Sequencing Center for Infectious Disease"/>
            <person name="Wu L."/>
            <person name="Ma J."/>
        </authorList>
    </citation>
    <scope>NUCLEOTIDE SEQUENCE [LARGE SCALE GENOMIC DNA]</scope>
    <source>
        <strain evidence="10">KCTC 23299</strain>
    </source>
</reference>
<dbReference type="SUPFAM" id="SSF49785">
    <property type="entry name" value="Galactose-binding domain-like"/>
    <property type="match status" value="1"/>
</dbReference>
<comment type="similarity">
    <text evidence="1">Belongs to the glycosyl hydrolase 2 family.</text>
</comment>
<evidence type="ECO:0000259" key="8">
    <source>
        <dbReference type="Pfam" id="PF18565"/>
    </source>
</evidence>
<evidence type="ECO:0000259" key="4">
    <source>
        <dbReference type="Pfam" id="PF00703"/>
    </source>
</evidence>
<organism evidence="9 10">
    <name type="scientific">Terrimonas rubra</name>
    <dbReference type="NCBI Taxonomy" id="1035890"/>
    <lineage>
        <taxon>Bacteria</taxon>
        <taxon>Pseudomonadati</taxon>
        <taxon>Bacteroidota</taxon>
        <taxon>Chitinophagia</taxon>
        <taxon>Chitinophagales</taxon>
        <taxon>Chitinophagaceae</taxon>
        <taxon>Terrimonas</taxon>
    </lineage>
</organism>
<keyword evidence="10" id="KW-1185">Reference proteome</keyword>
<dbReference type="PANTHER" id="PTHR42732:SF1">
    <property type="entry name" value="BETA-MANNOSIDASE"/>
    <property type="match status" value="1"/>
</dbReference>
<dbReference type="InterPro" id="IPR006104">
    <property type="entry name" value="Glyco_hydro_2_N"/>
</dbReference>
<dbReference type="PROSITE" id="PS00608">
    <property type="entry name" value="GLYCOSYL_HYDROL_F2_2"/>
    <property type="match status" value="1"/>
</dbReference>
<dbReference type="InterPro" id="IPR040605">
    <property type="entry name" value="Glyco_hydro2_dom5"/>
</dbReference>
<sequence length="811" mass="92230">MSNYLNKRYRSAGLILFMLLMVVISYGQPGSRRTFNNDWQFYLGQTDESVHHATFKGEGWRNLSVPHDWSIELPFDKESPTGTGGGALRGGLGWYRKVFVLPEADKHKKHFIRFDGVYMNSEVYLNGHLLGVRPNGYIGFSYDMSPYLQYGQQKNILVVKVNNDKQPNSRWYSGSGIYRNVWLESSSGIRISEWGPYITTPGIRAGKAVIKIETPVHIDKPAGAIYRLRQRLFDAKGVQLLQSQNKFRATETTVNLQQELTVTRPVLWSDENPYLYKIVSEVIDDNNKIMDSYTTRTGIRSFYFDADKGFFLNGKATKLRGVCMHHDLGALGTAINTRAIERQLEILKAMGCNSIRTSHNPPAPELLDLCDKMGFLVMDEAFDMWAKKKTDYDYHLYWDQWHERDLRDHVLRDRNHPSVIMWSVGNEIIEQWGKDSSGAVILDKLVNIVKELDDRPAITANNEINTYNNLLKANITPLIGYNYSHKYWDSVHSRWGKKPFIVTESTSALQTRGSYDMPSDSIRRWPEAWDKPLTTGNTDTTCSAYDNCATPWGSTHEESLKLFQKYDHIGGMYVWTGFDYIGEPTPYPWPARSSYFGIVDLAGFPKDVYYLYQSTWTSQPVLHIFPHWNWTPGQTVDVWAYYNQADEVELYLNGQSLGIRKKQNDAMHVVWRVSYRPGILKAVSRKNGKIIKEALIQTAGEPAAISLSADRKQLQKNKNDLSFITVTIKDKKGNTVPLADNLVTFTLQGDAEIVGVDNGSQTSMESFKALHRKAFHGKCLVIVKAKNKTGLIKLTASAAGLPPATIELQVQ</sequence>
<protein>
    <submittedName>
        <fullName evidence="9">Glycoside hydrolase family 2 TIM barrel-domain containing protein</fullName>
    </submittedName>
</protein>
<keyword evidence="2 9" id="KW-0378">Hydrolase</keyword>
<feature type="domain" description="Glycoside hydrolase family 2" evidence="8">
    <location>
        <begin position="705"/>
        <end position="807"/>
    </location>
</feature>
<gene>
    <name evidence="9" type="ORF">ACFS6H_10705</name>
</gene>
<comment type="caution">
    <text evidence="9">The sequence shown here is derived from an EMBL/GenBank/DDBJ whole genome shotgun (WGS) entry which is preliminary data.</text>
</comment>
<dbReference type="Gene3D" id="3.20.20.80">
    <property type="entry name" value="Glycosidases"/>
    <property type="match status" value="1"/>
</dbReference>
<evidence type="ECO:0000313" key="10">
    <source>
        <dbReference type="Proteomes" id="UP001597511"/>
    </source>
</evidence>
<dbReference type="InterPro" id="IPR006101">
    <property type="entry name" value="Glyco_hydro_2"/>
</dbReference>
<dbReference type="InterPro" id="IPR008979">
    <property type="entry name" value="Galactose-bd-like_sf"/>
</dbReference>
<dbReference type="Gene3D" id="2.60.120.260">
    <property type="entry name" value="Galactose-binding domain-like"/>
    <property type="match status" value="1"/>
</dbReference>
<feature type="domain" description="Glycosyl hydrolases family 2 sugar binding" evidence="6">
    <location>
        <begin position="89"/>
        <end position="183"/>
    </location>
</feature>
<keyword evidence="3" id="KW-0326">Glycosidase</keyword>
<dbReference type="Proteomes" id="UP001597511">
    <property type="component" value="Unassembled WGS sequence"/>
</dbReference>
<dbReference type="SUPFAM" id="SSF49373">
    <property type="entry name" value="Invasin/intimin cell-adhesion fragments"/>
    <property type="match status" value="1"/>
</dbReference>
<dbReference type="RefSeq" id="WP_386098156.1">
    <property type="nucleotide sequence ID" value="NZ_JBHUOZ010000003.1"/>
</dbReference>
<dbReference type="SUPFAM" id="SSF49303">
    <property type="entry name" value="beta-Galactosidase/glucuronidase domain"/>
    <property type="match status" value="1"/>
</dbReference>
<evidence type="ECO:0000256" key="1">
    <source>
        <dbReference type="ARBA" id="ARBA00007401"/>
    </source>
</evidence>
<proteinExistence type="inferred from homology"/>
<dbReference type="PANTHER" id="PTHR42732">
    <property type="entry name" value="BETA-GALACTOSIDASE"/>
    <property type="match status" value="1"/>
</dbReference>
<dbReference type="InterPro" id="IPR006102">
    <property type="entry name" value="Ig-like_GH2"/>
</dbReference>
<accession>A0ABW6A4L4</accession>
<dbReference type="Gene3D" id="2.60.40.10">
    <property type="entry name" value="Immunoglobulins"/>
    <property type="match status" value="3"/>
</dbReference>
<feature type="domain" description="Glycoside hydrolase family 2 catalytic" evidence="5">
    <location>
        <begin position="307"/>
        <end position="526"/>
    </location>
</feature>
<evidence type="ECO:0000313" key="9">
    <source>
        <dbReference type="EMBL" id="MFD2920182.1"/>
    </source>
</evidence>
<feature type="domain" description="DUF4982" evidence="7">
    <location>
        <begin position="633"/>
        <end position="691"/>
    </location>
</feature>
<dbReference type="Pfam" id="PF18565">
    <property type="entry name" value="Glyco_hydro2_C5"/>
    <property type="match status" value="1"/>
</dbReference>
<dbReference type="InterPro" id="IPR006103">
    <property type="entry name" value="Glyco_hydro_2_cat"/>
</dbReference>
<dbReference type="Pfam" id="PF02837">
    <property type="entry name" value="Glyco_hydro_2_N"/>
    <property type="match status" value="1"/>
</dbReference>
<dbReference type="SUPFAM" id="SSF51445">
    <property type="entry name" value="(Trans)glycosidases"/>
    <property type="match status" value="1"/>
</dbReference>
<dbReference type="InterPro" id="IPR013783">
    <property type="entry name" value="Ig-like_fold"/>
</dbReference>
<evidence type="ECO:0000256" key="2">
    <source>
        <dbReference type="ARBA" id="ARBA00022801"/>
    </source>
</evidence>
<name>A0ABW6A4L4_9BACT</name>
<dbReference type="Pfam" id="PF16355">
    <property type="entry name" value="DUF4982"/>
    <property type="match status" value="1"/>
</dbReference>
<dbReference type="InterPro" id="IPR051913">
    <property type="entry name" value="GH2_Domain-Containing"/>
</dbReference>
<dbReference type="InterPro" id="IPR036156">
    <property type="entry name" value="Beta-gal/glucu_dom_sf"/>
</dbReference>